<dbReference type="GO" id="GO:0000166">
    <property type="term" value="F:nucleotide binding"/>
    <property type="evidence" value="ECO:0007669"/>
    <property type="project" value="UniProtKB-KW"/>
</dbReference>
<dbReference type="Gene3D" id="3.40.50.300">
    <property type="entry name" value="P-loop containing nucleotide triphosphate hydrolases"/>
    <property type="match status" value="1"/>
</dbReference>
<dbReference type="CDD" id="cd03112">
    <property type="entry name" value="CobW-like"/>
    <property type="match status" value="1"/>
</dbReference>
<dbReference type="SUPFAM" id="SSF52540">
    <property type="entry name" value="P-loop containing nucleoside triphosphate hydrolases"/>
    <property type="match status" value="1"/>
</dbReference>
<keyword evidence="2" id="KW-0378">Hydrolase</keyword>
<evidence type="ECO:0000256" key="3">
    <source>
        <dbReference type="ARBA" id="ARBA00023186"/>
    </source>
</evidence>
<evidence type="ECO:0000259" key="6">
    <source>
        <dbReference type="SMART" id="SM00833"/>
    </source>
</evidence>
<evidence type="ECO:0000256" key="1">
    <source>
        <dbReference type="ARBA" id="ARBA00022741"/>
    </source>
</evidence>
<dbReference type="InterPro" id="IPR036627">
    <property type="entry name" value="CobW-likC_sf"/>
</dbReference>
<dbReference type="AlphaFoldDB" id="A0A6B0YSL0"/>
<keyword evidence="3" id="KW-0143">Chaperone</keyword>
<evidence type="ECO:0000256" key="5">
    <source>
        <dbReference type="ARBA" id="ARBA00049117"/>
    </source>
</evidence>
<name>A0A6B0YSL0_9CHLR</name>
<dbReference type="Gene3D" id="3.30.1220.10">
    <property type="entry name" value="CobW-like, C-terminal domain"/>
    <property type="match status" value="1"/>
</dbReference>
<dbReference type="InterPro" id="IPR011629">
    <property type="entry name" value="CobW-like_C"/>
</dbReference>
<gene>
    <name evidence="7" type="ORF">F4Y42_07415</name>
</gene>
<accession>A0A6B0YSL0</accession>
<organism evidence="7">
    <name type="scientific">Caldilineaceae bacterium SB0664_bin_27</name>
    <dbReference type="NCBI Taxonomy" id="2605260"/>
    <lineage>
        <taxon>Bacteria</taxon>
        <taxon>Bacillati</taxon>
        <taxon>Chloroflexota</taxon>
        <taxon>Caldilineae</taxon>
        <taxon>Caldilineales</taxon>
        <taxon>Caldilineaceae</taxon>
    </lineage>
</organism>
<dbReference type="InterPro" id="IPR027417">
    <property type="entry name" value="P-loop_NTPase"/>
</dbReference>
<keyword evidence="1" id="KW-0547">Nucleotide-binding</keyword>
<dbReference type="EMBL" id="VXRG01000065">
    <property type="protein sequence ID" value="MXY93261.1"/>
    <property type="molecule type" value="Genomic_DNA"/>
</dbReference>
<dbReference type="PANTHER" id="PTHR13748:SF59">
    <property type="entry name" value="COBW C-TERMINAL DOMAIN-CONTAINING PROTEIN"/>
    <property type="match status" value="1"/>
</dbReference>
<dbReference type="PANTHER" id="PTHR13748">
    <property type="entry name" value="COBW-RELATED"/>
    <property type="match status" value="1"/>
</dbReference>
<dbReference type="Pfam" id="PF02492">
    <property type="entry name" value="cobW"/>
    <property type="match status" value="1"/>
</dbReference>
<dbReference type="GO" id="GO:0016787">
    <property type="term" value="F:hydrolase activity"/>
    <property type="evidence" value="ECO:0007669"/>
    <property type="project" value="UniProtKB-KW"/>
</dbReference>
<feature type="domain" description="CobW C-terminal" evidence="6">
    <location>
        <begin position="267"/>
        <end position="359"/>
    </location>
</feature>
<dbReference type="InterPro" id="IPR051316">
    <property type="entry name" value="Zinc-reg_GTPase_activator"/>
</dbReference>
<dbReference type="InterPro" id="IPR003495">
    <property type="entry name" value="CobW/HypB/UreG_nucleotide-bd"/>
</dbReference>
<evidence type="ECO:0000256" key="4">
    <source>
        <dbReference type="ARBA" id="ARBA00034320"/>
    </source>
</evidence>
<dbReference type="SMART" id="SM00833">
    <property type="entry name" value="CobW_C"/>
    <property type="match status" value="1"/>
</dbReference>
<dbReference type="Pfam" id="PF07683">
    <property type="entry name" value="CobW_C"/>
    <property type="match status" value="1"/>
</dbReference>
<evidence type="ECO:0000313" key="7">
    <source>
        <dbReference type="EMBL" id="MXY93261.1"/>
    </source>
</evidence>
<comment type="catalytic activity">
    <reaction evidence="5">
        <text>GTP + H2O = GDP + phosphate + H(+)</text>
        <dbReference type="Rhea" id="RHEA:19669"/>
        <dbReference type="ChEBI" id="CHEBI:15377"/>
        <dbReference type="ChEBI" id="CHEBI:15378"/>
        <dbReference type="ChEBI" id="CHEBI:37565"/>
        <dbReference type="ChEBI" id="CHEBI:43474"/>
        <dbReference type="ChEBI" id="CHEBI:58189"/>
    </reaction>
    <physiologicalReaction direction="left-to-right" evidence="5">
        <dbReference type="Rhea" id="RHEA:19670"/>
    </physiologicalReaction>
</comment>
<reference evidence="7" key="1">
    <citation type="submission" date="2019-09" db="EMBL/GenBank/DDBJ databases">
        <title>Characterisation of the sponge microbiome using genome-centric metagenomics.</title>
        <authorList>
            <person name="Engelberts J.P."/>
            <person name="Robbins S.J."/>
            <person name="De Goeij J.M."/>
            <person name="Aranda M."/>
            <person name="Bell S.C."/>
            <person name="Webster N.S."/>
        </authorList>
    </citation>
    <scope>NUCLEOTIDE SEQUENCE</scope>
    <source>
        <strain evidence="7">SB0664_bin_27</strain>
    </source>
</reference>
<sequence>MENHHFPVPVTILSGFLGAGKTTLLNHILHGNHGLKIAALVNDFGAINIDAQLVVGVEGDAVNLSNGCICCTIRGDLLKETLNLLRREDPPEYIIVETSGVSDPIAVANTFLLPEIKPLVQLDSILVVVDVDHVLSLDEENLGLALDQIAVADIVVLNKVDLVTAEELDEIKAELMRLVVPRVKMRKVFLNVVDIKTDLIRGDVPDARILEVTYGQAPLELVLGVGKYAPERLHRSAERDVHVHGVDEDLDEAEGHHHEHTDHTLVFSTWSWTTEKPLSLKALRGMFEELPKTIYRAKGVVQLHEMPDNRMILQMVGKRASLTLADEWGDEPPRTQIVMIASHGGLDVEALRTQLEACVVADTLPTAGGQKTAKTEWTRQRQ</sequence>
<proteinExistence type="inferred from homology"/>
<protein>
    <submittedName>
        <fullName evidence="7">GTP-binding protein</fullName>
    </submittedName>
</protein>
<evidence type="ECO:0000256" key="2">
    <source>
        <dbReference type="ARBA" id="ARBA00022801"/>
    </source>
</evidence>
<dbReference type="SUPFAM" id="SSF90002">
    <property type="entry name" value="Hypothetical protein YjiA, C-terminal domain"/>
    <property type="match status" value="1"/>
</dbReference>
<comment type="similarity">
    <text evidence="4">Belongs to the SIMIBI class G3E GTPase family. ZNG1 subfamily.</text>
</comment>
<comment type="caution">
    <text evidence="7">The sequence shown here is derived from an EMBL/GenBank/DDBJ whole genome shotgun (WGS) entry which is preliminary data.</text>
</comment>